<dbReference type="GO" id="GO:0007267">
    <property type="term" value="P:cell-cell signaling"/>
    <property type="evidence" value="ECO:0007669"/>
    <property type="project" value="TreeGrafter"/>
</dbReference>
<feature type="transmembrane region" description="Helical" evidence="7">
    <location>
        <begin position="194"/>
        <end position="219"/>
    </location>
</feature>
<dbReference type="InParanoid" id="M3XKA4"/>
<gene>
    <name evidence="10" type="primary">LOC102348347</name>
</gene>
<dbReference type="HOGENOM" id="CLU_037388_4_2_1"/>
<dbReference type="PRINTS" id="PR00206">
    <property type="entry name" value="CONNEXIN"/>
</dbReference>
<evidence type="ECO:0000256" key="2">
    <source>
        <dbReference type="ARBA" id="ARBA00022475"/>
    </source>
</evidence>
<evidence type="ECO:0000256" key="4">
    <source>
        <dbReference type="ARBA" id="ARBA00022989"/>
    </source>
</evidence>
<dbReference type="PANTHER" id="PTHR11984:SF105">
    <property type="entry name" value="GAP JUNCTION PROTEIN"/>
    <property type="match status" value="1"/>
</dbReference>
<sequence>MGAWIFWGRLLDKIESHSTVVGNIWLTVLFVFRILVLGAVERVWGDEQSVFICNTHQPGCENVCYNKAFSISHMRFWVVQTIFVYTPALLYLGHVVYVIHQEVKLQELQNQEHEEPFKRSPKHTTESGKAKIQGSQLRIYYLLNVACKILFETAFIVGQWYLYGFTLEPQYICYQHPCPHSVDCYVSRSTEKTIFILFMLVVACVSLALNLIEFCMCLCCKGIKQTTGKNYQHYLRDSVNTIDACNKKDPSHYNTARPSTEQNETSGAHLQHNREQRKQ</sequence>
<dbReference type="InterPro" id="IPR038359">
    <property type="entry name" value="Connexin_N_sf"/>
</dbReference>
<dbReference type="Proteomes" id="UP000008672">
    <property type="component" value="Unassembled WGS sequence"/>
</dbReference>
<dbReference type="GeneTree" id="ENSGT01150000286930"/>
<reference evidence="11" key="1">
    <citation type="submission" date="2011-08" db="EMBL/GenBank/DDBJ databases">
        <title>The draft genome of Latimeria chalumnae.</title>
        <authorList>
            <person name="Di Palma F."/>
            <person name="Alfoldi J."/>
            <person name="Johnson J."/>
            <person name="Berlin A."/>
            <person name="Gnerre S."/>
            <person name="Jaffe D."/>
            <person name="MacCallum I."/>
            <person name="Young S."/>
            <person name="Walker B.J."/>
            <person name="Lander E."/>
            <person name="Lindblad-Toh K."/>
        </authorList>
    </citation>
    <scope>NUCLEOTIDE SEQUENCE [LARGE SCALE GENOMIC DNA]</scope>
    <source>
        <strain evidence="11">Wild caught</strain>
    </source>
</reference>
<evidence type="ECO:0000259" key="9">
    <source>
        <dbReference type="SMART" id="SM01089"/>
    </source>
</evidence>
<evidence type="ECO:0000259" key="8">
    <source>
        <dbReference type="SMART" id="SM00037"/>
    </source>
</evidence>
<dbReference type="SMART" id="SM00037">
    <property type="entry name" value="CNX"/>
    <property type="match status" value="1"/>
</dbReference>
<dbReference type="eggNOG" id="ENOG502QW7E">
    <property type="taxonomic scope" value="Eukaryota"/>
</dbReference>
<proteinExistence type="predicted"/>
<keyword evidence="2" id="KW-1003">Cell membrane</keyword>
<dbReference type="OrthoDB" id="9993956at2759"/>
<dbReference type="Pfam" id="PF00029">
    <property type="entry name" value="Connexin"/>
    <property type="match status" value="1"/>
</dbReference>
<protein>
    <submittedName>
        <fullName evidence="10">Gap junction protein, alpha 11</fullName>
    </submittedName>
</protein>
<dbReference type="InterPro" id="IPR000500">
    <property type="entry name" value="Connexin"/>
</dbReference>
<dbReference type="GO" id="GO:0005922">
    <property type="term" value="C:connexin complex"/>
    <property type="evidence" value="ECO:0007669"/>
    <property type="project" value="InterPro"/>
</dbReference>
<dbReference type="Ensembl" id="ENSLACT00000025988.1">
    <property type="protein sequence ID" value="ENSLACP00000023160.1"/>
    <property type="gene ID" value="ENSLACG00000022245.1"/>
</dbReference>
<dbReference type="EMBL" id="AFYH01165627">
    <property type="status" value="NOT_ANNOTATED_CDS"/>
    <property type="molecule type" value="Genomic_DNA"/>
</dbReference>
<dbReference type="AlphaFoldDB" id="M3XKA4"/>
<accession>M3XKA4</accession>
<name>M3XKA4_LATCH</name>
<feature type="compositionally biased region" description="Polar residues" evidence="6">
    <location>
        <begin position="252"/>
        <end position="268"/>
    </location>
</feature>
<dbReference type="GO" id="GO:0005243">
    <property type="term" value="F:gap junction channel activity"/>
    <property type="evidence" value="ECO:0007669"/>
    <property type="project" value="TreeGrafter"/>
</dbReference>
<dbReference type="KEGG" id="lcm:102348347"/>
<feature type="region of interest" description="Disordered" evidence="6">
    <location>
        <begin position="251"/>
        <end position="279"/>
    </location>
</feature>
<feature type="domain" description="Connexin cysteine-rich" evidence="9">
    <location>
        <begin position="151"/>
        <end position="217"/>
    </location>
</feature>
<dbReference type="STRING" id="7897.ENSLACP00000023160"/>
<reference evidence="10" key="2">
    <citation type="submission" date="2025-08" db="UniProtKB">
        <authorList>
            <consortium name="Ensembl"/>
        </authorList>
    </citation>
    <scope>IDENTIFICATION</scope>
</reference>
<feature type="transmembrane region" description="Helical" evidence="7">
    <location>
        <begin position="139"/>
        <end position="162"/>
    </location>
</feature>
<organism evidence="10 11">
    <name type="scientific">Latimeria chalumnae</name>
    <name type="common">Coelacanth</name>
    <dbReference type="NCBI Taxonomy" id="7897"/>
    <lineage>
        <taxon>Eukaryota</taxon>
        <taxon>Metazoa</taxon>
        <taxon>Chordata</taxon>
        <taxon>Craniata</taxon>
        <taxon>Vertebrata</taxon>
        <taxon>Euteleostomi</taxon>
        <taxon>Coelacanthiformes</taxon>
        <taxon>Coelacanthidae</taxon>
        <taxon>Latimeria</taxon>
    </lineage>
</organism>
<dbReference type="OMA" id="NVCYDVA"/>
<dbReference type="RefSeq" id="XP_006005877.1">
    <property type="nucleotide sequence ID" value="XM_006005815.3"/>
</dbReference>
<feature type="transmembrane region" description="Helical" evidence="7">
    <location>
        <begin position="76"/>
        <end position="99"/>
    </location>
</feature>
<reference evidence="10" key="3">
    <citation type="submission" date="2025-09" db="UniProtKB">
        <authorList>
            <consortium name="Ensembl"/>
        </authorList>
    </citation>
    <scope>IDENTIFICATION</scope>
</reference>
<dbReference type="PANTHER" id="PTHR11984">
    <property type="entry name" value="CONNEXIN"/>
    <property type="match status" value="1"/>
</dbReference>
<evidence type="ECO:0000313" key="10">
    <source>
        <dbReference type="Ensembl" id="ENSLACP00000023160.1"/>
    </source>
</evidence>
<evidence type="ECO:0000256" key="3">
    <source>
        <dbReference type="ARBA" id="ARBA00022692"/>
    </source>
</evidence>
<dbReference type="Gene3D" id="1.20.1440.80">
    <property type="entry name" value="Gap junction channel protein cysteine-rich domain"/>
    <property type="match status" value="1"/>
</dbReference>
<dbReference type="InterPro" id="IPR019570">
    <property type="entry name" value="Connexin_CCC"/>
</dbReference>
<keyword evidence="5 7" id="KW-0472">Membrane</keyword>
<dbReference type="InterPro" id="IPR013092">
    <property type="entry name" value="Connexin_N"/>
</dbReference>
<evidence type="ECO:0000313" key="11">
    <source>
        <dbReference type="Proteomes" id="UP000008672"/>
    </source>
</evidence>
<evidence type="ECO:0000256" key="5">
    <source>
        <dbReference type="ARBA" id="ARBA00023136"/>
    </source>
</evidence>
<feature type="domain" description="Connexin N-terminal" evidence="8">
    <location>
        <begin position="42"/>
        <end position="75"/>
    </location>
</feature>
<dbReference type="SMART" id="SM01089">
    <property type="entry name" value="Connexin_CCC"/>
    <property type="match status" value="1"/>
</dbReference>
<keyword evidence="3 7" id="KW-0812">Transmembrane</keyword>
<keyword evidence="4 7" id="KW-1133">Transmembrane helix</keyword>
<feature type="transmembrane region" description="Helical" evidence="7">
    <location>
        <begin position="20"/>
        <end position="40"/>
    </location>
</feature>
<evidence type="ECO:0000256" key="6">
    <source>
        <dbReference type="SAM" id="MobiDB-lite"/>
    </source>
</evidence>
<evidence type="ECO:0000256" key="1">
    <source>
        <dbReference type="ARBA" id="ARBA00004651"/>
    </source>
</evidence>
<feature type="region of interest" description="Disordered" evidence="6">
    <location>
        <begin position="110"/>
        <end position="129"/>
    </location>
</feature>
<evidence type="ECO:0000256" key="7">
    <source>
        <dbReference type="SAM" id="Phobius"/>
    </source>
</evidence>
<comment type="subcellular location">
    <subcellularLocation>
        <location evidence="1">Cell membrane</location>
        <topology evidence="1">Multi-pass membrane protein</topology>
    </subcellularLocation>
</comment>
<keyword evidence="11" id="KW-1185">Reference proteome</keyword>
<dbReference type="GeneID" id="102348347"/>